<dbReference type="GO" id="GO:0015385">
    <property type="term" value="F:sodium:proton antiporter activity"/>
    <property type="evidence" value="ECO:0007669"/>
    <property type="project" value="InterPro"/>
</dbReference>
<gene>
    <name evidence="15" type="ORF">ASPZODRAFT_17823</name>
</gene>
<feature type="compositionally biased region" description="Basic and acidic residues" evidence="11">
    <location>
        <begin position="574"/>
        <end position="597"/>
    </location>
</feature>
<evidence type="ECO:0000259" key="14">
    <source>
        <dbReference type="Pfam" id="PF08619"/>
    </source>
</evidence>
<dbReference type="GO" id="GO:0005886">
    <property type="term" value="C:plasma membrane"/>
    <property type="evidence" value="ECO:0007669"/>
    <property type="project" value="InterPro"/>
</dbReference>
<dbReference type="CDD" id="cd06174">
    <property type="entry name" value="MFS"/>
    <property type="match status" value="1"/>
</dbReference>
<feature type="transmembrane region" description="Helical" evidence="12">
    <location>
        <begin position="202"/>
        <end position="225"/>
    </location>
</feature>
<feature type="region of interest" description="Disordered" evidence="11">
    <location>
        <begin position="706"/>
        <end position="752"/>
    </location>
</feature>
<feature type="region of interest" description="Disordered" evidence="11">
    <location>
        <begin position="870"/>
        <end position="1151"/>
    </location>
</feature>
<feature type="transmembrane region" description="Helical" evidence="12">
    <location>
        <begin position="12"/>
        <end position="32"/>
    </location>
</feature>
<dbReference type="GO" id="GO:0036376">
    <property type="term" value="P:sodium ion export across plasma membrane"/>
    <property type="evidence" value="ECO:0007669"/>
    <property type="project" value="InterPro"/>
</dbReference>
<dbReference type="Gene3D" id="1.20.1530.20">
    <property type="match status" value="1"/>
</dbReference>
<evidence type="ECO:0000256" key="6">
    <source>
        <dbReference type="ARBA" id="ARBA00022989"/>
    </source>
</evidence>
<dbReference type="PANTHER" id="PTHR31382:SF4">
    <property type="entry name" value="NA(+)_H(+) ANTIPORTER"/>
    <property type="match status" value="1"/>
</dbReference>
<feature type="transmembrane region" description="Helical" evidence="12">
    <location>
        <begin position="322"/>
        <end position="341"/>
    </location>
</feature>
<dbReference type="InterPro" id="IPR006153">
    <property type="entry name" value="Cation/H_exchanger_TM"/>
</dbReference>
<feature type="transmembrane region" description="Helical" evidence="12">
    <location>
        <begin position="362"/>
        <end position="382"/>
    </location>
</feature>
<dbReference type="Pfam" id="PF08619">
    <property type="entry name" value="Nha1_C"/>
    <property type="match status" value="1"/>
</dbReference>
<dbReference type="VEuPathDB" id="FungiDB:ASPZODRAFT_17823"/>
<keyword evidence="5 12" id="KW-0812">Transmembrane</keyword>
<organism evidence="15 16">
    <name type="scientific">Penicilliopsis zonata CBS 506.65</name>
    <dbReference type="NCBI Taxonomy" id="1073090"/>
    <lineage>
        <taxon>Eukaryota</taxon>
        <taxon>Fungi</taxon>
        <taxon>Dikarya</taxon>
        <taxon>Ascomycota</taxon>
        <taxon>Pezizomycotina</taxon>
        <taxon>Eurotiomycetes</taxon>
        <taxon>Eurotiomycetidae</taxon>
        <taxon>Eurotiales</taxon>
        <taxon>Aspergillaceae</taxon>
        <taxon>Penicilliopsis</taxon>
    </lineage>
</organism>
<proteinExistence type="inferred from homology"/>
<feature type="compositionally biased region" description="Basic and acidic residues" evidence="11">
    <location>
        <begin position="673"/>
        <end position="691"/>
    </location>
</feature>
<keyword evidence="8" id="KW-0406">Ion transport</keyword>
<feature type="compositionally biased region" description="Low complexity" evidence="11">
    <location>
        <begin position="981"/>
        <end position="1004"/>
    </location>
</feature>
<feature type="compositionally biased region" description="Basic and acidic residues" evidence="11">
    <location>
        <begin position="604"/>
        <end position="627"/>
    </location>
</feature>
<feature type="transmembrane region" description="Helical" evidence="12">
    <location>
        <begin position="245"/>
        <end position="262"/>
    </location>
</feature>
<feature type="compositionally biased region" description="Pro residues" evidence="11">
    <location>
        <begin position="1032"/>
        <end position="1046"/>
    </location>
</feature>
<dbReference type="AlphaFoldDB" id="A0A1L9SCH1"/>
<feature type="transmembrane region" description="Helical" evidence="12">
    <location>
        <begin position="296"/>
        <end position="316"/>
    </location>
</feature>
<comment type="subcellular location">
    <subcellularLocation>
        <location evidence="1">Membrane</location>
        <topology evidence="1">Multi-pass membrane protein</topology>
    </subcellularLocation>
</comment>
<evidence type="ECO:0000256" key="5">
    <source>
        <dbReference type="ARBA" id="ARBA00022692"/>
    </source>
</evidence>
<keyword evidence="10" id="KW-0739">Sodium transport</keyword>
<feature type="domain" description="Cation/H+ exchanger transmembrane" evidence="13">
    <location>
        <begin position="25"/>
        <end position="436"/>
    </location>
</feature>
<feature type="compositionally biased region" description="Basic residues" evidence="11">
    <location>
        <begin position="530"/>
        <end position="543"/>
    </location>
</feature>
<comment type="similarity">
    <text evidence="2">Belongs to the fungal Na(+)/H(+) exchanger family.</text>
</comment>
<feature type="compositionally biased region" description="Basic and acidic residues" evidence="11">
    <location>
        <begin position="636"/>
        <end position="659"/>
    </location>
</feature>
<evidence type="ECO:0000256" key="4">
    <source>
        <dbReference type="ARBA" id="ARBA00022449"/>
    </source>
</evidence>
<reference evidence="16" key="1">
    <citation type="journal article" date="2017" name="Genome Biol.">
        <title>Comparative genomics reveals high biological diversity and specific adaptations in the industrially and medically important fungal genus Aspergillus.</title>
        <authorList>
            <person name="de Vries R.P."/>
            <person name="Riley R."/>
            <person name="Wiebenga A."/>
            <person name="Aguilar-Osorio G."/>
            <person name="Amillis S."/>
            <person name="Uchima C.A."/>
            <person name="Anderluh G."/>
            <person name="Asadollahi M."/>
            <person name="Askin M."/>
            <person name="Barry K."/>
            <person name="Battaglia E."/>
            <person name="Bayram O."/>
            <person name="Benocci T."/>
            <person name="Braus-Stromeyer S.A."/>
            <person name="Caldana C."/>
            <person name="Canovas D."/>
            <person name="Cerqueira G.C."/>
            <person name="Chen F."/>
            <person name="Chen W."/>
            <person name="Choi C."/>
            <person name="Clum A."/>
            <person name="Dos Santos R.A."/>
            <person name="Damasio A.R."/>
            <person name="Diallinas G."/>
            <person name="Emri T."/>
            <person name="Fekete E."/>
            <person name="Flipphi M."/>
            <person name="Freyberg S."/>
            <person name="Gallo A."/>
            <person name="Gournas C."/>
            <person name="Habgood R."/>
            <person name="Hainaut M."/>
            <person name="Harispe M.L."/>
            <person name="Henrissat B."/>
            <person name="Hilden K.S."/>
            <person name="Hope R."/>
            <person name="Hossain A."/>
            <person name="Karabika E."/>
            <person name="Karaffa L."/>
            <person name="Karanyi Z."/>
            <person name="Krasevec N."/>
            <person name="Kuo A."/>
            <person name="Kusch H."/>
            <person name="LaButti K."/>
            <person name="Lagendijk E.L."/>
            <person name="Lapidus A."/>
            <person name="Levasseur A."/>
            <person name="Lindquist E."/>
            <person name="Lipzen A."/>
            <person name="Logrieco A.F."/>
            <person name="MacCabe A."/>
            <person name="Maekelae M.R."/>
            <person name="Malavazi I."/>
            <person name="Melin P."/>
            <person name="Meyer V."/>
            <person name="Mielnichuk N."/>
            <person name="Miskei M."/>
            <person name="Molnar A.P."/>
            <person name="Mule G."/>
            <person name="Ngan C.Y."/>
            <person name="Orejas M."/>
            <person name="Orosz E."/>
            <person name="Ouedraogo J.P."/>
            <person name="Overkamp K.M."/>
            <person name="Park H.-S."/>
            <person name="Perrone G."/>
            <person name="Piumi F."/>
            <person name="Punt P.J."/>
            <person name="Ram A.F."/>
            <person name="Ramon A."/>
            <person name="Rauscher S."/>
            <person name="Record E."/>
            <person name="Riano-Pachon D.M."/>
            <person name="Robert V."/>
            <person name="Roehrig J."/>
            <person name="Ruller R."/>
            <person name="Salamov A."/>
            <person name="Salih N.S."/>
            <person name="Samson R.A."/>
            <person name="Sandor E."/>
            <person name="Sanguinetti M."/>
            <person name="Schuetze T."/>
            <person name="Sepcic K."/>
            <person name="Shelest E."/>
            <person name="Sherlock G."/>
            <person name="Sophianopoulou V."/>
            <person name="Squina F.M."/>
            <person name="Sun H."/>
            <person name="Susca A."/>
            <person name="Todd R.B."/>
            <person name="Tsang A."/>
            <person name="Unkles S.E."/>
            <person name="van de Wiele N."/>
            <person name="van Rossen-Uffink D."/>
            <person name="Oliveira J.V."/>
            <person name="Vesth T.C."/>
            <person name="Visser J."/>
            <person name="Yu J.-H."/>
            <person name="Zhou M."/>
            <person name="Andersen M.R."/>
            <person name="Archer D.B."/>
            <person name="Baker S.E."/>
            <person name="Benoit I."/>
            <person name="Brakhage A.A."/>
            <person name="Braus G.H."/>
            <person name="Fischer R."/>
            <person name="Frisvad J.C."/>
            <person name="Goldman G.H."/>
            <person name="Houbraken J."/>
            <person name="Oakley B."/>
            <person name="Pocsi I."/>
            <person name="Scazzocchio C."/>
            <person name="Seiboth B."/>
            <person name="vanKuyk P.A."/>
            <person name="Wortman J."/>
            <person name="Dyer P.S."/>
            <person name="Grigoriev I.V."/>
        </authorList>
    </citation>
    <scope>NUCLEOTIDE SEQUENCE [LARGE SCALE GENOMIC DNA]</scope>
    <source>
        <strain evidence="16">CBS 506.65</strain>
    </source>
</reference>
<protein>
    <recommendedName>
        <fullName evidence="17">Na(+)/H(+) antiporter</fullName>
    </recommendedName>
</protein>
<evidence type="ECO:0000256" key="9">
    <source>
        <dbReference type="ARBA" id="ARBA00023136"/>
    </source>
</evidence>
<feature type="domain" description="Alkali metal cation/H+ antiporter Nha1 C-terminal" evidence="14">
    <location>
        <begin position="461"/>
        <end position="1090"/>
    </location>
</feature>
<dbReference type="InterPro" id="IPR013928">
    <property type="entry name" value="Cation/H_antiporter_C"/>
</dbReference>
<name>A0A1L9SCH1_9EURO</name>
<evidence type="ECO:0000256" key="1">
    <source>
        <dbReference type="ARBA" id="ARBA00004141"/>
    </source>
</evidence>
<feature type="compositionally biased region" description="Acidic residues" evidence="11">
    <location>
        <begin position="913"/>
        <end position="923"/>
    </location>
</feature>
<feature type="compositionally biased region" description="Basic and acidic residues" evidence="11">
    <location>
        <begin position="899"/>
        <end position="911"/>
    </location>
</feature>
<feature type="compositionally biased region" description="Low complexity" evidence="11">
    <location>
        <begin position="710"/>
        <end position="720"/>
    </location>
</feature>
<feature type="compositionally biased region" description="Polar residues" evidence="11">
    <location>
        <begin position="964"/>
        <end position="975"/>
    </location>
</feature>
<keyword evidence="7" id="KW-0915">Sodium</keyword>
<dbReference type="GO" id="GO:0030007">
    <property type="term" value="P:intracellular potassium ion homeostasis"/>
    <property type="evidence" value="ECO:0007669"/>
    <property type="project" value="TreeGrafter"/>
</dbReference>
<dbReference type="EMBL" id="KV878346">
    <property type="protein sequence ID" value="OJJ44910.1"/>
    <property type="molecule type" value="Genomic_DNA"/>
</dbReference>
<evidence type="ECO:0000256" key="10">
    <source>
        <dbReference type="ARBA" id="ARBA00023201"/>
    </source>
</evidence>
<evidence type="ECO:0000256" key="8">
    <source>
        <dbReference type="ARBA" id="ARBA00023065"/>
    </source>
</evidence>
<feature type="compositionally biased region" description="Acidic residues" evidence="11">
    <location>
        <begin position="1085"/>
        <end position="1095"/>
    </location>
</feature>
<sequence>MAWSHLDVDKPHVAYIILGGFTSLFMLCSLFVKEKLYIGEATVATLCGIIFGPHAANLFNPLSWGNVDKITLECSRIVLVVQCFAVGVELPKAYMERHWKSVFLLLVPVMTWGWLATSLFIWWMVPPLSWLESLVCAACVTATDPVLASSVVGKGKFAKRVPKHLRDVLSAESGCNDGMAFPFIYLAFYIYRYRPDAGTVTLNWFCVTILYECIFGAVYGFLIGYLARHAIKFAERKQLIDRESFLVFYFVLALFCAGSGSLLGMDDLLIGFAAGVGFSNDGWFTEKTEESHVSNVIDLLLNLAYFVYFGSIIPWQNYNDPALGLVPWRLVVIALLVIFFRRIPIMLLMKPFIPDIKTWREALFAGHFGPIGVGAIFAAILARAELENNGTEPLPQSDLPTAPGQTNYYIIRLIWPITTFMVISSILVHGSSIAVFTLGKRINTLTISLSYTTANEDGPSWMNRLPRVQSIAKGSMSLRKPDADDLALDSSSHEKLPEYPPGTLPPIGVPRNFLRRVREEEAEPQSSRASSRRPLRRRRKKKSQQQQRPDIARIGGPISQSAIMPQPRQPSVSDLEKGGPEDEDTAKSESEERDRIDTGGSPASKERERFRREPQIEVYQEGHHLIIEDEEGNVLKTEDISHESPEEQRQHILEQRQRLQQDQSGEFAKSRSHPHEKTEGEEIKHAVEDRVGLTGDTIRKKLGKWAVWGQQQQQQQQQQQHPKQEKESTGGATTADTAGATTAKRSTRSAHAYQFGNTIIVEDEDGEVIKKYTIPATEKKADQTPAGTTDRYLRRGLTRMGTWLGMEEEGGSGGDGGESSQAAVQRALTEDDDGLRFTLADNATVAERGINHKGRRMNKREFIRQIQQLDPKARRDVVEQTDAPAEVKQVAQEEAANQVRRERISSRRFLNDDAQDEEEEEDSHYESVADLSDDEESSSDEHIPGHNVAASFARFSEGSAAQARRSQLGSASQAAMATKHSSSSSPSSSSSSTAAAAAAAAPPSHLQHDSDDDGTERIPPSQLRAGESGGPSSPPPPPPPPPPPMSAIPRIRVDLHDDDDDDDDTGETPAERRRRLAALGQLENPGDDSEEDGENDGFRAVRGKVQFADGPRPSESRTTAGTVHRSETDGQQSYRRHRPRISWGGESGRDD</sequence>
<evidence type="ECO:0000256" key="12">
    <source>
        <dbReference type="SAM" id="Phobius"/>
    </source>
</evidence>
<dbReference type="GeneID" id="34613560"/>
<dbReference type="GO" id="GO:0042391">
    <property type="term" value="P:regulation of membrane potential"/>
    <property type="evidence" value="ECO:0007669"/>
    <property type="project" value="InterPro"/>
</dbReference>
<keyword evidence="6 12" id="KW-1133">Transmembrane helix</keyword>
<evidence type="ECO:0000256" key="2">
    <source>
        <dbReference type="ARBA" id="ARBA00005248"/>
    </source>
</evidence>
<evidence type="ECO:0000313" key="15">
    <source>
        <dbReference type="EMBL" id="OJJ44910.1"/>
    </source>
</evidence>
<dbReference type="OrthoDB" id="5327978at2759"/>
<dbReference type="STRING" id="1073090.A0A1L9SCH1"/>
<feature type="transmembrane region" description="Helical" evidence="12">
    <location>
        <begin position="413"/>
        <end position="438"/>
    </location>
</feature>
<dbReference type="RefSeq" id="XP_022579420.1">
    <property type="nucleotide sequence ID" value="XM_022727096.1"/>
</dbReference>
<keyword evidence="16" id="KW-1185">Reference proteome</keyword>
<dbReference type="GO" id="GO:0120029">
    <property type="term" value="P:proton export across plasma membrane"/>
    <property type="evidence" value="ECO:0007669"/>
    <property type="project" value="InterPro"/>
</dbReference>
<accession>A0A1L9SCH1</accession>
<evidence type="ECO:0000256" key="7">
    <source>
        <dbReference type="ARBA" id="ARBA00023053"/>
    </source>
</evidence>
<keyword evidence="3" id="KW-0813">Transport</keyword>
<keyword evidence="9 12" id="KW-0472">Membrane</keyword>
<evidence type="ECO:0000313" key="16">
    <source>
        <dbReference type="Proteomes" id="UP000184188"/>
    </source>
</evidence>
<keyword evidence="4" id="KW-0050">Antiport</keyword>
<evidence type="ECO:0000256" key="3">
    <source>
        <dbReference type="ARBA" id="ARBA00022448"/>
    </source>
</evidence>
<feature type="compositionally biased region" description="Acidic residues" evidence="11">
    <location>
        <begin position="1056"/>
        <end position="1066"/>
    </location>
</feature>
<dbReference type="Proteomes" id="UP000184188">
    <property type="component" value="Unassembled WGS sequence"/>
</dbReference>
<dbReference type="Pfam" id="PF00999">
    <property type="entry name" value="Na_H_Exchanger"/>
    <property type="match status" value="1"/>
</dbReference>
<evidence type="ECO:0000256" key="11">
    <source>
        <dbReference type="SAM" id="MobiDB-lite"/>
    </source>
</evidence>
<evidence type="ECO:0000259" key="13">
    <source>
        <dbReference type="Pfam" id="PF00999"/>
    </source>
</evidence>
<feature type="region of interest" description="Disordered" evidence="11">
    <location>
        <begin position="476"/>
        <end position="692"/>
    </location>
</feature>
<dbReference type="InterPro" id="IPR004712">
    <property type="entry name" value="Na+/H+_antiporter_fungi"/>
</dbReference>
<dbReference type="PANTHER" id="PTHR31382">
    <property type="entry name" value="NA(+)/H(+) ANTIPORTER"/>
    <property type="match status" value="1"/>
</dbReference>
<evidence type="ECO:0008006" key="17">
    <source>
        <dbReference type="Google" id="ProtNLM"/>
    </source>
</evidence>
<feature type="compositionally biased region" description="Pro residues" evidence="11">
    <location>
        <begin position="498"/>
        <end position="508"/>
    </location>
</feature>
<feature type="transmembrane region" description="Helical" evidence="12">
    <location>
        <begin position="102"/>
        <end position="124"/>
    </location>
</feature>
<feature type="compositionally biased region" description="Low complexity" evidence="11">
    <location>
        <begin position="883"/>
        <end position="898"/>
    </location>
</feature>
<feature type="compositionally biased region" description="Low complexity" evidence="11">
    <location>
        <begin position="729"/>
        <end position="743"/>
    </location>
</feature>
<dbReference type="FunFam" id="1.20.1530.20:FF:000015">
    <property type="entry name" value="Na(+)/H(+) antiporter 2"/>
    <property type="match status" value="1"/>
</dbReference>
<dbReference type="InterPro" id="IPR038770">
    <property type="entry name" value="Na+/solute_symporter_sf"/>
</dbReference>